<evidence type="ECO:0000313" key="5">
    <source>
        <dbReference type="Proteomes" id="UP000267029"/>
    </source>
</evidence>
<keyword evidence="5" id="KW-1185">Reference proteome</keyword>
<feature type="coiled-coil region" evidence="2">
    <location>
        <begin position="245"/>
        <end position="272"/>
    </location>
</feature>
<dbReference type="STRING" id="53468.A0A0R3U746"/>
<keyword evidence="1 2" id="KW-0175">Coiled coil</keyword>
<dbReference type="OrthoDB" id="6274082at2759"/>
<evidence type="ECO:0008006" key="6">
    <source>
        <dbReference type="Google" id="ProtNLM"/>
    </source>
</evidence>
<evidence type="ECO:0000256" key="3">
    <source>
        <dbReference type="SAM" id="MobiDB-lite"/>
    </source>
</evidence>
<dbReference type="PANTHER" id="PTHR21549:SF0">
    <property type="entry name" value="COILED-COIL DOMAIN-CONTAINING PROTEIN 112"/>
    <property type="match status" value="1"/>
</dbReference>
<organism evidence="4 5">
    <name type="scientific">Mesocestoides corti</name>
    <name type="common">Flatworm</name>
    <dbReference type="NCBI Taxonomy" id="53468"/>
    <lineage>
        <taxon>Eukaryota</taxon>
        <taxon>Metazoa</taxon>
        <taxon>Spiralia</taxon>
        <taxon>Lophotrochozoa</taxon>
        <taxon>Platyhelminthes</taxon>
        <taxon>Cestoda</taxon>
        <taxon>Eucestoda</taxon>
        <taxon>Cyclophyllidea</taxon>
        <taxon>Mesocestoididae</taxon>
        <taxon>Mesocestoides</taxon>
    </lineage>
</organism>
<dbReference type="AlphaFoldDB" id="A0A0R3U746"/>
<feature type="region of interest" description="Disordered" evidence="3">
    <location>
        <begin position="153"/>
        <end position="191"/>
    </location>
</feature>
<evidence type="ECO:0000256" key="1">
    <source>
        <dbReference type="ARBA" id="ARBA00023054"/>
    </source>
</evidence>
<dbReference type="Proteomes" id="UP000267029">
    <property type="component" value="Unassembled WGS sequence"/>
</dbReference>
<dbReference type="PANTHER" id="PTHR21549">
    <property type="entry name" value="MUTATED IN BLADDER CANCER 1"/>
    <property type="match status" value="1"/>
</dbReference>
<dbReference type="InterPro" id="IPR039902">
    <property type="entry name" value="CCDC148/CCDC112"/>
</dbReference>
<evidence type="ECO:0000313" key="4">
    <source>
        <dbReference type="EMBL" id="VDD76637.1"/>
    </source>
</evidence>
<gene>
    <name evidence="4" type="ORF">MCOS_LOCUS2640</name>
</gene>
<evidence type="ECO:0000256" key="2">
    <source>
        <dbReference type="SAM" id="Coils"/>
    </source>
</evidence>
<sequence>MEELAKLESTLWQECSILAEKISVLEHSSPQQLPQGVIRPCHPPVKLALADSVLPEVAAFQEYLTNSGGRTGGWKDFSHQTFLKIRRRYVRQNSTTSDEKSDNTVSEDVREQFYHEVMSTLGLKSIGVVASHEEWFTKLAQLEAASKRALRDRRLRQAETQSARRSSCGGDASPKPRLKSAPPTNRQQQRALLDAWREAREREAAHKLEEERRAKDEEQRLVARRRSKRNVRFFDCIDRIFSSAQEALKAKLARFRQKREQAMSSARLAQNETFCYDFQQATKPCLSQVDKDRIRERTNHLLQVKMERKAAKSRAQEEQEMRITRTTSMLAVQVERDPHRATGPTEIWKIRIQALEDEKKKPSSKPIVAAVASNRRQRAIPEWRRRVSLV</sequence>
<accession>A0A0R3U746</accession>
<proteinExistence type="predicted"/>
<reference evidence="4 5" key="1">
    <citation type="submission" date="2018-10" db="EMBL/GenBank/DDBJ databases">
        <authorList>
            <consortium name="Pathogen Informatics"/>
        </authorList>
    </citation>
    <scope>NUCLEOTIDE SEQUENCE [LARGE SCALE GENOMIC DNA]</scope>
</reference>
<protein>
    <recommendedName>
        <fullName evidence="6">Coiled-coil domain-containing protein 112</fullName>
    </recommendedName>
</protein>
<name>A0A0R3U746_MESCO</name>
<dbReference type="EMBL" id="UXSR01000461">
    <property type="protein sequence ID" value="VDD76637.1"/>
    <property type="molecule type" value="Genomic_DNA"/>
</dbReference>